<keyword evidence="2" id="KW-1185">Reference proteome</keyword>
<proteinExistence type="predicted"/>
<organism evidence="1 2">
    <name type="scientific">Phytophthora aleatoria</name>
    <dbReference type="NCBI Taxonomy" id="2496075"/>
    <lineage>
        <taxon>Eukaryota</taxon>
        <taxon>Sar</taxon>
        <taxon>Stramenopiles</taxon>
        <taxon>Oomycota</taxon>
        <taxon>Peronosporomycetes</taxon>
        <taxon>Peronosporales</taxon>
        <taxon>Peronosporaceae</taxon>
        <taxon>Phytophthora</taxon>
    </lineage>
</organism>
<sequence length="65" mass="7274">MKVKIPKTPNYSLHCSKASRIKSKRLPTCTLGCVETQLDCSTSFFNLQAQKQDDNQDGRPSSVSR</sequence>
<accession>A0A8J5IQN8</accession>
<dbReference type="Proteomes" id="UP000709295">
    <property type="component" value="Unassembled WGS sequence"/>
</dbReference>
<gene>
    <name evidence="1" type="ORF">JG688_00010137</name>
</gene>
<dbReference type="AlphaFoldDB" id="A0A8J5IQN8"/>
<dbReference type="EMBL" id="JAENGY010000620">
    <property type="protein sequence ID" value="KAG6959288.1"/>
    <property type="molecule type" value="Genomic_DNA"/>
</dbReference>
<reference evidence="1" key="1">
    <citation type="submission" date="2021-01" db="EMBL/GenBank/DDBJ databases">
        <title>Phytophthora aleatoria, a newly-described species from Pinus radiata is distinct from Phytophthora cactorum isolates based on comparative genomics.</title>
        <authorList>
            <person name="Mcdougal R."/>
            <person name="Panda P."/>
            <person name="Williams N."/>
            <person name="Studholme D.J."/>
        </authorList>
    </citation>
    <scope>NUCLEOTIDE SEQUENCE</scope>
    <source>
        <strain evidence="1">NZFS 4037</strain>
    </source>
</reference>
<protein>
    <submittedName>
        <fullName evidence="1">Uncharacterized protein</fullName>
    </submittedName>
</protein>
<name>A0A8J5IQN8_9STRA</name>
<evidence type="ECO:0000313" key="2">
    <source>
        <dbReference type="Proteomes" id="UP000709295"/>
    </source>
</evidence>
<comment type="caution">
    <text evidence="1">The sequence shown here is derived from an EMBL/GenBank/DDBJ whole genome shotgun (WGS) entry which is preliminary data.</text>
</comment>
<evidence type="ECO:0000313" key="1">
    <source>
        <dbReference type="EMBL" id="KAG6959288.1"/>
    </source>
</evidence>